<dbReference type="KEGG" id="ahal:FTX54_003570"/>
<dbReference type="PANTHER" id="PTHR21659">
    <property type="entry name" value="HYDROPHOBIC PROTEIN RCI2 LOW TEMPERATURE AND SALT RESPONSIVE PROTEIN LTI6 -RELATED"/>
    <property type="match status" value="1"/>
</dbReference>
<reference evidence="7 8" key="1">
    <citation type="submission" date="2024-01" db="EMBL/GenBank/DDBJ databases">
        <title>Complete Genome Sequence of Alkalicoccus halolimnae BZ-SZ-XJ29T, a Moderately Halophilic Bacterium Isolated from a Salt Lake.</title>
        <authorList>
            <person name="Zhao B."/>
        </authorList>
    </citation>
    <scope>NUCLEOTIDE SEQUENCE [LARGE SCALE GENOMIC DNA]</scope>
    <source>
        <strain evidence="7 8">BZ-SZ-XJ29</strain>
    </source>
</reference>
<name>A0A5C7F3P1_9BACI</name>
<keyword evidence="4 6" id="KW-1133">Transmembrane helix</keyword>
<dbReference type="Proteomes" id="UP000321816">
    <property type="component" value="Chromosome"/>
</dbReference>
<dbReference type="EMBL" id="CP144914">
    <property type="protein sequence ID" value="WWD80659.1"/>
    <property type="molecule type" value="Genomic_DNA"/>
</dbReference>
<dbReference type="GO" id="GO:0016020">
    <property type="term" value="C:membrane"/>
    <property type="evidence" value="ECO:0007669"/>
    <property type="project" value="UniProtKB-SubCell"/>
</dbReference>
<dbReference type="PROSITE" id="PS01309">
    <property type="entry name" value="UPF0057"/>
    <property type="match status" value="1"/>
</dbReference>
<evidence type="ECO:0000313" key="8">
    <source>
        <dbReference type="Proteomes" id="UP000321816"/>
    </source>
</evidence>
<comment type="subcellular location">
    <subcellularLocation>
        <location evidence="1">Membrane</location>
    </subcellularLocation>
</comment>
<dbReference type="Pfam" id="PF01679">
    <property type="entry name" value="Pmp3"/>
    <property type="match status" value="1"/>
</dbReference>
<sequence length="60" mass="6821">MMWLLAVLLPPVAVLLAGKPIQALINLVLTLMFYVPGMIHAILVVKEMKDDARMEKYIRQ</sequence>
<keyword evidence="8" id="KW-1185">Reference proteome</keyword>
<keyword evidence="5 6" id="KW-0472">Membrane</keyword>
<dbReference type="RefSeq" id="WP_147804410.1">
    <property type="nucleotide sequence ID" value="NZ_CP144914.1"/>
</dbReference>
<evidence type="ECO:0000256" key="2">
    <source>
        <dbReference type="ARBA" id="ARBA00009530"/>
    </source>
</evidence>
<gene>
    <name evidence="7" type="ORF">FTX54_003570</name>
</gene>
<organism evidence="7 8">
    <name type="scientific">Alkalicoccus halolimnae</name>
    <dbReference type="NCBI Taxonomy" id="1667239"/>
    <lineage>
        <taxon>Bacteria</taxon>
        <taxon>Bacillati</taxon>
        <taxon>Bacillota</taxon>
        <taxon>Bacilli</taxon>
        <taxon>Bacillales</taxon>
        <taxon>Bacillaceae</taxon>
        <taxon>Alkalicoccus</taxon>
    </lineage>
</organism>
<evidence type="ECO:0000256" key="4">
    <source>
        <dbReference type="ARBA" id="ARBA00022989"/>
    </source>
</evidence>
<dbReference type="OrthoDB" id="2692128at2"/>
<dbReference type="PANTHER" id="PTHR21659:SF42">
    <property type="entry name" value="UPF0057 MEMBRANE PROTEIN ZK632.10-RELATED"/>
    <property type="match status" value="1"/>
</dbReference>
<evidence type="ECO:0000256" key="3">
    <source>
        <dbReference type="ARBA" id="ARBA00022692"/>
    </source>
</evidence>
<proteinExistence type="inferred from homology"/>
<evidence type="ECO:0000313" key="7">
    <source>
        <dbReference type="EMBL" id="WWD80659.1"/>
    </source>
</evidence>
<dbReference type="InterPro" id="IPR000612">
    <property type="entry name" value="PMP3"/>
</dbReference>
<evidence type="ECO:0000256" key="1">
    <source>
        <dbReference type="ARBA" id="ARBA00004370"/>
    </source>
</evidence>
<evidence type="ECO:0000256" key="6">
    <source>
        <dbReference type="SAM" id="Phobius"/>
    </source>
</evidence>
<dbReference type="AlphaFoldDB" id="A0A5C7F3P1"/>
<comment type="similarity">
    <text evidence="2">Belongs to the UPF0057 (PMP3) family.</text>
</comment>
<protein>
    <submittedName>
        <fullName evidence="7">YqaE/Pmp3 family membrane protein</fullName>
    </submittedName>
</protein>
<keyword evidence="3 6" id="KW-0812">Transmembrane</keyword>
<feature type="transmembrane region" description="Helical" evidence="6">
    <location>
        <begin position="27"/>
        <end position="45"/>
    </location>
</feature>
<evidence type="ECO:0000256" key="5">
    <source>
        <dbReference type="ARBA" id="ARBA00023136"/>
    </source>
</evidence>
<accession>A0A5C7F3P1</accession>